<accession>A0A101J6U4</accession>
<dbReference type="Proteomes" id="UP000053937">
    <property type="component" value="Unassembled WGS sequence"/>
</dbReference>
<organism evidence="1 2">
    <name type="scientific">Chlorobium limicola</name>
    <dbReference type="NCBI Taxonomy" id="1092"/>
    <lineage>
        <taxon>Bacteria</taxon>
        <taxon>Pseudomonadati</taxon>
        <taxon>Chlorobiota</taxon>
        <taxon>Chlorobiia</taxon>
        <taxon>Chlorobiales</taxon>
        <taxon>Chlorobiaceae</taxon>
        <taxon>Chlorobium/Pelodictyon group</taxon>
        <taxon>Chlorobium</taxon>
    </lineage>
</organism>
<protein>
    <recommendedName>
        <fullName evidence="3">Dicarboxylate transport domain-containing protein</fullName>
    </recommendedName>
</protein>
<dbReference type="AlphaFoldDB" id="A0A101J6U4"/>
<name>A0A101J6U4_CHLLI</name>
<comment type="caution">
    <text evidence="1">The sequence shown here is derived from an EMBL/GenBank/DDBJ whole genome shotgun (WGS) entry which is preliminary data.</text>
</comment>
<evidence type="ECO:0008006" key="3">
    <source>
        <dbReference type="Google" id="ProtNLM"/>
    </source>
</evidence>
<keyword evidence="2" id="KW-1185">Reference proteome</keyword>
<gene>
    <name evidence="1" type="ORF">ASB62_08170</name>
</gene>
<sequence>MKWTKRIVVALLFAAMLVPAAAWLAFPWYAQLLVDRALKGKPVHVQLSGIGIPGLGGVGFRKLTASFTSPPDQCSSKPATYRISVVNGRISWNIGDLDRLLFSGSLQTDIALDADSLRILPDPESFVFEDEHPRIDMKLTIVRRQKAPMVIQPERVSYSISKASVIREKLRLAGIDYRVSLSRDGKWHQPPDTLFVSKLYSDGNPSPAGNFRALFGSKRDPLKPCALILSNCSINLFEWNGSAERIEYDIRKQETSFTLKLAEIPLNELPWFKPSEKQLLRGIGKVRGSIPIEFRDSTVLVRNAVVIGEAGSAVLYPANENTRGFSLDIGAKPASAELLKNLNATITLNSRNQNLAGLAVRDLSVDLFEGKLQASPFLFDPVKNEVMLTLTLDDIHVLDRLNYHGEVKGSFKGALTGSVPLAFGKKGLTFGEIDLASTVTFSNIALRDLPGLKGNGNQNKPLAAGTFNGTLPLEYRKNILTVNNGTISGSKGTRIIFYDKENRQWLSFDLSSNTGSRALLRNIKTSLKLDAVGGKTKHYALGKLSAEALGGTLLATPVVFGSSNKEIPLTIQLNNIDALDRVRLHGDFKGSLSGAVSGTLPLVLGKNRFMINKARLRSNGGGTITTVAPPMPKRSATERIFGAPDQDADYSFKSPNILITRQYDGKTVVDFMLKELKRKTGGGELLLTSPKGKLAMWQHKNNPDRVTLSDFSAGFFDGTIRIDNVDYDMAKKETETILLMNDIPLQKLLDLQGTKKIYATGTVKGSIPVKMSGQTIEIKDGAMNAESSGQIIYATTPEERAAANQGLRTTYEALSNFLYVQLTSSLSMAADGKSTIRVQLKGNNPDFQAGRPVELNLNIDQNLLDLMRSLSISSNVEQIITEKALQKEK</sequence>
<proteinExistence type="predicted"/>
<reference evidence="1 2" key="1">
    <citation type="submission" date="2015-10" db="EMBL/GenBank/DDBJ databases">
        <title>Draft Genome Sequence of Chlorobium limicola strain Frasassi Growing under Artificial Lighting in the Frasassi Cave System.</title>
        <authorList>
            <person name="Mansor M."/>
            <person name="Macalady J."/>
        </authorList>
    </citation>
    <scope>NUCLEOTIDE SEQUENCE [LARGE SCALE GENOMIC DNA]</scope>
    <source>
        <strain evidence="1 2">Frasassi</strain>
    </source>
</reference>
<dbReference type="RefSeq" id="WP_059139406.1">
    <property type="nucleotide sequence ID" value="NZ_LMBR01000210.1"/>
</dbReference>
<evidence type="ECO:0000313" key="2">
    <source>
        <dbReference type="Proteomes" id="UP000053937"/>
    </source>
</evidence>
<dbReference type="EMBL" id="LMBR01000210">
    <property type="protein sequence ID" value="KUL21284.1"/>
    <property type="molecule type" value="Genomic_DNA"/>
</dbReference>
<dbReference type="OrthoDB" id="593422at2"/>
<evidence type="ECO:0000313" key="1">
    <source>
        <dbReference type="EMBL" id="KUL21284.1"/>
    </source>
</evidence>
<dbReference type="Pfam" id="PF11739">
    <property type="entry name" value="YdbH-like"/>
    <property type="match status" value="3"/>
</dbReference>
<dbReference type="InterPro" id="IPR021730">
    <property type="entry name" value="YdbH"/>
</dbReference>